<proteinExistence type="predicted"/>
<reference evidence="2" key="1">
    <citation type="submission" date="2022-11" db="UniProtKB">
        <authorList>
            <consortium name="WormBaseParasite"/>
        </authorList>
    </citation>
    <scope>IDENTIFICATION</scope>
</reference>
<evidence type="ECO:0000313" key="1">
    <source>
        <dbReference type="Proteomes" id="UP000887576"/>
    </source>
</evidence>
<sequence length="242" mass="26634">MPLVVSTCSTSKAQLWQAASPLALLPTSLSDAFGRFNMLHIQSSTLAGGIAIGTVANVILYPHHAIIVGALTGIISVVGHVAITPKFFERKLKLADTCGVHNLHGLPGLLAGILSVFFVLWYDPELYGPRIGKIYPYWKGGERGGDRDQYSQALFQLSGIVITILGAIISGLFTGFVVRCRIWNQVPNQISWEDTNYYKDAQFTLFGKHMENHRFAGDVENIRHSLVLQECTTMLQNGQSIF</sequence>
<dbReference type="Proteomes" id="UP000887576">
    <property type="component" value="Unplaced"/>
</dbReference>
<name>A0AC34QB03_9BILA</name>
<protein>
    <submittedName>
        <fullName evidence="2">Ammonium transporter AmtB-like domain-containing protein</fullName>
    </submittedName>
</protein>
<accession>A0AC34QB03</accession>
<dbReference type="WBParaSite" id="JU765_v2.g14601.t1">
    <property type="protein sequence ID" value="JU765_v2.g14601.t1"/>
    <property type="gene ID" value="JU765_v2.g14601"/>
</dbReference>
<evidence type="ECO:0000313" key="2">
    <source>
        <dbReference type="WBParaSite" id="JU765_v2.g14601.t1"/>
    </source>
</evidence>
<organism evidence="1 2">
    <name type="scientific">Panagrolaimus sp. JU765</name>
    <dbReference type="NCBI Taxonomy" id="591449"/>
    <lineage>
        <taxon>Eukaryota</taxon>
        <taxon>Metazoa</taxon>
        <taxon>Ecdysozoa</taxon>
        <taxon>Nematoda</taxon>
        <taxon>Chromadorea</taxon>
        <taxon>Rhabditida</taxon>
        <taxon>Tylenchina</taxon>
        <taxon>Panagrolaimomorpha</taxon>
        <taxon>Panagrolaimoidea</taxon>
        <taxon>Panagrolaimidae</taxon>
        <taxon>Panagrolaimus</taxon>
    </lineage>
</organism>